<reference evidence="1 2" key="1">
    <citation type="journal article" date="2018" name="Front. Plant Sci.">
        <title>Red Clover (Trifolium pratense) and Zigzag Clover (T. medium) - A Picture of Genomic Similarities and Differences.</title>
        <authorList>
            <person name="Dluhosova J."/>
            <person name="Istvanek J."/>
            <person name="Nedelnik J."/>
            <person name="Repkova J."/>
        </authorList>
    </citation>
    <scope>NUCLEOTIDE SEQUENCE [LARGE SCALE GENOMIC DNA]</scope>
    <source>
        <strain evidence="2">cv. 10/8</strain>
        <tissue evidence="1">Leaf</tissue>
    </source>
</reference>
<dbReference type="AlphaFoldDB" id="A0A392P6Z2"/>
<dbReference type="Proteomes" id="UP000265520">
    <property type="component" value="Unassembled WGS sequence"/>
</dbReference>
<accession>A0A392P6Z2</accession>
<protein>
    <submittedName>
        <fullName evidence="1">Uncharacterized protein</fullName>
    </submittedName>
</protein>
<name>A0A392P6Z2_9FABA</name>
<sequence>MADVEFSSPCTSLSGSFVSMVLHRPFLAIQFRLQTRSPRGNIFQHSLRSSWTGC</sequence>
<dbReference type="EMBL" id="LXQA010066797">
    <property type="protein sequence ID" value="MCI07823.1"/>
    <property type="molecule type" value="Genomic_DNA"/>
</dbReference>
<proteinExistence type="predicted"/>
<comment type="caution">
    <text evidence="1">The sequence shown here is derived from an EMBL/GenBank/DDBJ whole genome shotgun (WGS) entry which is preliminary data.</text>
</comment>
<evidence type="ECO:0000313" key="2">
    <source>
        <dbReference type="Proteomes" id="UP000265520"/>
    </source>
</evidence>
<evidence type="ECO:0000313" key="1">
    <source>
        <dbReference type="EMBL" id="MCI07823.1"/>
    </source>
</evidence>
<keyword evidence="2" id="KW-1185">Reference proteome</keyword>
<organism evidence="1 2">
    <name type="scientific">Trifolium medium</name>
    <dbReference type="NCBI Taxonomy" id="97028"/>
    <lineage>
        <taxon>Eukaryota</taxon>
        <taxon>Viridiplantae</taxon>
        <taxon>Streptophyta</taxon>
        <taxon>Embryophyta</taxon>
        <taxon>Tracheophyta</taxon>
        <taxon>Spermatophyta</taxon>
        <taxon>Magnoliopsida</taxon>
        <taxon>eudicotyledons</taxon>
        <taxon>Gunneridae</taxon>
        <taxon>Pentapetalae</taxon>
        <taxon>rosids</taxon>
        <taxon>fabids</taxon>
        <taxon>Fabales</taxon>
        <taxon>Fabaceae</taxon>
        <taxon>Papilionoideae</taxon>
        <taxon>50 kb inversion clade</taxon>
        <taxon>NPAAA clade</taxon>
        <taxon>Hologalegina</taxon>
        <taxon>IRL clade</taxon>
        <taxon>Trifolieae</taxon>
        <taxon>Trifolium</taxon>
    </lineage>
</organism>